<sequence>MARSKKLSDAEAKLKKKEYDKKRREEMKSDPAKLEKLREKERAKYLQKKKKGQIKSIATMSSREKRLKRKNWKKNSRNYRDRKAKVCKNLTGSVHQNDNQRKSMVAIQRRKQLKKRRAIQYAKSARLEKKLKEQTRKTEKFRKRCQRQSKKVLSSPEAKVSAILKNVQVPGIVKKKLIFSEVICRQLQNNYTKLNKHCDKKKYYEILKPDLLKKHKLLSLSKSFFKHDTYKKSGCRKINAQMIKVKQDVADFLEKDENSRMCPGKKDFVRSKGTVKQKRLLGDTMKNLHKKFLATVDYEVSLATFCKFRPFWVTWASIKDRNTCQCIIHANMQLIIMKLHENKALSSCNLTKFLSTITCDVNSTKCLNRVCEGCQHKIIEYDLRQPNRIVTYYQWIYEITSYEKDEKMKTVRKPGKKEIKVPIRDLIQKLEETLPSFLQHIATIAHQYQTILELKRNLTEREVLIHIDFSENYCSKYNEEIQSVHFGGARKQITLHTGVLYLRENDTVIPHTLCSLSENNRHDSMAVWAHLTPIFEWINHHNSNIDRIHILSDSPVNQYKNKFIFNTVSHHINDLFPGTTFFSWNYSEPGHGKGAPDGVGGTLKRTADKAVVEGKDIVDLNSLENILLSRCPSIKLFKVTSTDITKIENLVKQSDSIPAFRGTQKVRQFTFNGDVLEFRSLSCYKCVEKCNHFHLGYYSCSKNPCSSTKPNKMQTRSRGKQPLKTFSVGNDSLNDVTYDIGDHILIKWNDEIYPGKITSISGDAALVKCMEKGIKSWRWPTCKDEELYPWTDILQKIQPPKLIRRGCYSVKEINQLNL</sequence>
<dbReference type="PANTHER" id="PTHR46601:SF2">
    <property type="entry name" value="UBIQUITIN-LIKE PROTEASE FAMILY PROFILE DOMAIN-CONTAINING PROTEIN"/>
    <property type="match status" value="1"/>
</dbReference>
<evidence type="ECO:0000256" key="1">
    <source>
        <dbReference type="SAM" id="MobiDB-lite"/>
    </source>
</evidence>
<proteinExistence type="predicted"/>
<name>A0ABM3MZE9_GALME</name>
<organism evidence="2 3">
    <name type="scientific">Galleria mellonella</name>
    <name type="common">Greater wax moth</name>
    <dbReference type="NCBI Taxonomy" id="7137"/>
    <lineage>
        <taxon>Eukaryota</taxon>
        <taxon>Metazoa</taxon>
        <taxon>Ecdysozoa</taxon>
        <taxon>Arthropoda</taxon>
        <taxon>Hexapoda</taxon>
        <taxon>Insecta</taxon>
        <taxon>Pterygota</taxon>
        <taxon>Neoptera</taxon>
        <taxon>Endopterygota</taxon>
        <taxon>Lepidoptera</taxon>
        <taxon>Glossata</taxon>
        <taxon>Ditrysia</taxon>
        <taxon>Pyraloidea</taxon>
        <taxon>Pyralidae</taxon>
        <taxon>Galleriinae</taxon>
        <taxon>Galleria</taxon>
    </lineage>
</organism>
<feature type="region of interest" description="Disordered" evidence="1">
    <location>
        <begin position="1"/>
        <end position="36"/>
    </location>
</feature>
<accession>A0ABM3MZE9</accession>
<dbReference type="PANTHER" id="PTHR46601">
    <property type="entry name" value="ULP_PROTEASE DOMAIN-CONTAINING PROTEIN"/>
    <property type="match status" value="1"/>
</dbReference>
<keyword evidence="2" id="KW-1185">Reference proteome</keyword>
<gene>
    <name evidence="3" type="primary">LOC128202005</name>
</gene>
<dbReference type="RefSeq" id="XP_052756718.1">
    <property type="nucleotide sequence ID" value="XM_052900758.1"/>
</dbReference>
<protein>
    <submittedName>
        <fullName evidence="3">Uncharacterized protein LOC128202005</fullName>
    </submittedName>
</protein>
<dbReference type="GeneID" id="128202005"/>
<evidence type="ECO:0000313" key="3">
    <source>
        <dbReference type="RefSeq" id="XP_052756718.1"/>
    </source>
</evidence>
<evidence type="ECO:0000313" key="2">
    <source>
        <dbReference type="Proteomes" id="UP001652740"/>
    </source>
</evidence>
<reference evidence="3" key="1">
    <citation type="submission" date="2025-08" db="UniProtKB">
        <authorList>
            <consortium name="RefSeq"/>
        </authorList>
    </citation>
    <scope>IDENTIFICATION</scope>
    <source>
        <tissue evidence="3">Whole larvae</tissue>
    </source>
</reference>
<dbReference type="Proteomes" id="UP001652740">
    <property type="component" value="Unplaced"/>
</dbReference>